<evidence type="ECO:0000256" key="3">
    <source>
        <dbReference type="PIRSR" id="PIRSR607822-1"/>
    </source>
</evidence>
<dbReference type="RefSeq" id="XP_026293439.1">
    <property type="nucleotide sequence ID" value="XM_026437654.2"/>
</dbReference>
<evidence type="ECO:0000313" key="7">
    <source>
        <dbReference type="RefSeq" id="XP_026293443.1"/>
    </source>
</evidence>
<dbReference type="SUPFAM" id="SSF158745">
    <property type="entry name" value="LanC-like"/>
    <property type="match status" value="1"/>
</dbReference>
<reference evidence="5 6" key="1">
    <citation type="submission" date="2025-04" db="UniProtKB">
        <authorList>
            <consortium name="RefSeq"/>
        </authorList>
    </citation>
    <scope>IDENTIFICATION</scope>
    <source>
        <tissue evidence="5 6">Whole organism</tissue>
    </source>
</reference>
<keyword evidence="4" id="KW-1185">Reference proteome</keyword>
<organism evidence="4 7">
    <name type="scientific">Frankliniella occidentalis</name>
    <name type="common">Western flower thrips</name>
    <name type="synonym">Euthrips occidentalis</name>
    <dbReference type="NCBI Taxonomy" id="133901"/>
    <lineage>
        <taxon>Eukaryota</taxon>
        <taxon>Metazoa</taxon>
        <taxon>Ecdysozoa</taxon>
        <taxon>Arthropoda</taxon>
        <taxon>Hexapoda</taxon>
        <taxon>Insecta</taxon>
        <taxon>Pterygota</taxon>
        <taxon>Neoptera</taxon>
        <taxon>Paraneoptera</taxon>
        <taxon>Thysanoptera</taxon>
        <taxon>Terebrantia</taxon>
        <taxon>Thripoidea</taxon>
        <taxon>Thripidae</taxon>
        <taxon>Frankliniella</taxon>
    </lineage>
</organism>
<evidence type="ECO:0000313" key="8">
    <source>
        <dbReference type="RefSeq" id="XP_052120813.1"/>
    </source>
</evidence>
<feature type="binding site" evidence="3">
    <location>
        <position position="292"/>
    </location>
    <ligand>
        <name>Zn(2+)</name>
        <dbReference type="ChEBI" id="CHEBI:29105"/>
    </ligand>
</feature>
<evidence type="ECO:0000313" key="5">
    <source>
        <dbReference type="RefSeq" id="XP_026293439.1"/>
    </source>
</evidence>
<dbReference type="KEGG" id="foc:113217670"/>
<comment type="similarity">
    <text evidence="1">Belongs to the LanC-like protein family.</text>
</comment>
<gene>
    <name evidence="5 6 7 8" type="primary">LOC113217670</name>
</gene>
<dbReference type="RefSeq" id="XP_026293443.1">
    <property type="nucleotide sequence ID" value="XM_026437658.2"/>
</dbReference>
<dbReference type="Pfam" id="PF05147">
    <property type="entry name" value="LANC_like"/>
    <property type="match status" value="1"/>
</dbReference>
<name>A0A6J1TJH0_FRAOC</name>
<feature type="binding site" evidence="3">
    <location>
        <position position="339"/>
    </location>
    <ligand>
        <name>Zn(2+)</name>
        <dbReference type="ChEBI" id="CHEBI:29105"/>
    </ligand>
</feature>
<dbReference type="InterPro" id="IPR020464">
    <property type="entry name" value="LanC-like_prot_euk"/>
</dbReference>
<dbReference type="FunFam" id="1.50.10.10:FF:000012">
    <property type="entry name" value="LanC-like protein 3"/>
    <property type="match status" value="1"/>
</dbReference>
<feature type="binding site" evidence="3">
    <location>
        <position position="338"/>
    </location>
    <ligand>
        <name>Zn(2+)</name>
        <dbReference type="ChEBI" id="CHEBI:29105"/>
    </ligand>
</feature>
<dbReference type="CDD" id="cd04794">
    <property type="entry name" value="euk_LANCL"/>
    <property type="match status" value="1"/>
</dbReference>
<dbReference type="SMART" id="SM01260">
    <property type="entry name" value="LANC_like"/>
    <property type="match status" value="1"/>
</dbReference>
<dbReference type="OrthoDB" id="10257263at2759"/>
<dbReference type="PRINTS" id="PR01950">
    <property type="entry name" value="LANCSUPER"/>
</dbReference>
<dbReference type="RefSeq" id="XP_026293441.1">
    <property type="nucleotide sequence ID" value="XM_026437656.2"/>
</dbReference>
<dbReference type="PRINTS" id="PR01951">
    <property type="entry name" value="LANCEUKARYTE"/>
</dbReference>
<dbReference type="GO" id="GO:0005886">
    <property type="term" value="C:plasma membrane"/>
    <property type="evidence" value="ECO:0007669"/>
    <property type="project" value="TreeGrafter"/>
</dbReference>
<accession>A0A6J1TJH0</accession>
<dbReference type="PANTHER" id="PTHR12736">
    <property type="entry name" value="LANC-LIKE PROTEIN"/>
    <property type="match status" value="1"/>
</dbReference>
<dbReference type="GeneID" id="113217670"/>
<keyword evidence="3" id="KW-0479">Metal-binding</keyword>
<dbReference type="GO" id="GO:0046872">
    <property type="term" value="F:metal ion binding"/>
    <property type="evidence" value="ECO:0007669"/>
    <property type="project" value="UniProtKB-KW"/>
</dbReference>
<evidence type="ECO:0000256" key="1">
    <source>
        <dbReference type="ARBA" id="ARBA00007179"/>
    </source>
</evidence>
<evidence type="ECO:0000313" key="4">
    <source>
        <dbReference type="Proteomes" id="UP000504606"/>
    </source>
</evidence>
<keyword evidence="3" id="KW-0862">Zinc</keyword>
<dbReference type="AlphaFoldDB" id="A0A6J1TJH0"/>
<dbReference type="RefSeq" id="XP_052120813.1">
    <property type="nucleotide sequence ID" value="XM_052264853.1"/>
</dbReference>
<dbReference type="GO" id="GO:0031179">
    <property type="term" value="P:peptide modification"/>
    <property type="evidence" value="ECO:0007669"/>
    <property type="project" value="InterPro"/>
</dbReference>
<dbReference type="Gene3D" id="1.50.10.10">
    <property type="match status" value="1"/>
</dbReference>
<dbReference type="Proteomes" id="UP000504606">
    <property type="component" value="Unplaced"/>
</dbReference>
<proteinExistence type="inferred from homology"/>
<dbReference type="PANTHER" id="PTHR12736:SF7">
    <property type="entry name" value="LANC-LIKE PROTEIN 3"/>
    <property type="match status" value="1"/>
</dbReference>
<sequence length="417" mass="46200">MEQRPKRYFPNPWLHGLQETTEFSQEVWAAKTSELINLITSKLPPSAADGDGGLYVGTGGVGYMFYHVSHSPLYAAEKDQLIQKGLEYVKAALLYTHQNVPLRQTEECAFLLGPAGIYAVGAALYQAAGSVAEAQHFCQLYKSLSSVILPVDFLSCGGDELLVGRAGYICGALWLQKVFGSPIVPLPELHKVCQSIITSGRNYAKRTKSLSPLMFAYYDTEYLGAAHGLSGILQMLMSVEGFLQSDPSVERDVRATVDYLLSVQSLEGNFPAATDEVRLKSRRPEDELVHWCHGAPGVVYLMAKAYLMWQEDRYLQSCIKCGDLVWEKGLLKKGPGICHGVAGNGYIFLILYRLTQNDMYLRRAEQFANFIFSDEFQAGARSPDSPFSLYEGLAGTVCFLNDVLQPSKAAFPFMEIF</sequence>
<dbReference type="GO" id="GO:0005975">
    <property type="term" value="P:carbohydrate metabolic process"/>
    <property type="evidence" value="ECO:0007669"/>
    <property type="project" value="InterPro"/>
</dbReference>
<dbReference type="InterPro" id="IPR012341">
    <property type="entry name" value="6hp_glycosidase-like_sf"/>
</dbReference>
<evidence type="ECO:0000313" key="6">
    <source>
        <dbReference type="RefSeq" id="XP_026293441.1"/>
    </source>
</evidence>
<dbReference type="InterPro" id="IPR007822">
    <property type="entry name" value="LANC-like"/>
</dbReference>
<evidence type="ECO:0000256" key="2">
    <source>
        <dbReference type="ARBA" id="ARBA00069999"/>
    </source>
</evidence>
<protein>
    <recommendedName>
        <fullName evidence="2">LanC-like protein 3 homolog</fullName>
    </recommendedName>
</protein>